<keyword evidence="2" id="KW-1185">Reference proteome</keyword>
<proteinExistence type="predicted"/>
<reference evidence="1" key="1">
    <citation type="journal article" date="2023" name="Science">
        <title>Genome structures resolve the early diversification of teleost fishes.</title>
        <authorList>
            <person name="Parey E."/>
            <person name="Louis A."/>
            <person name="Montfort J."/>
            <person name="Bouchez O."/>
            <person name="Roques C."/>
            <person name="Iampietro C."/>
            <person name="Lluch J."/>
            <person name="Castinel A."/>
            <person name="Donnadieu C."/>
            <person name="Desvignes T."/>
            <person name="Floi Bucao C."/>
            <person name="Jouanno E."/>
            <person name="Wen M."/>
            <person name="Mejri S."/>
            <person name="Dirks R."/>
            <person name="Jansen H."/>
            <person name="Henkel C."/>
            <person name="Chen W.J."/>
            <person name="Zahm M."/>
            <person name="Cabau C."/>
            <person name="Klopp C."/>
            <person name="Thompson A.W."/>
            <person name="Robinson-Rechavi M."/>
            <person name="Braasch I."/>
            <person name="Lecointre G."/>
            <person name="Bobe J."/>
            <person name="Postlethwait J.H."/>
            <person name="Berthelot C."/>
            <person name="Roest Crollius H."/>
            <person name="Guiguen Y."/>
        </authorList>
    </citation>
    <scope>NUCLEOTIDE SEQUENCE</scope>
    <source>
        <strain evidence="1">WJC10195</strain>
    </source>
</reference>
<organism evidence="1 2">
    <name type="scientific">Synaphobranchus kaupii</name>
    <name type="common">Kaup's arrowtooth eel</name>
    <dbReference type="NCBI Taxonomy" id="118154"/>
    <lineage>
        <taxon>Eukaryota</taxon>
        <taxon>Metazoa</taxon>
        <taxon>Chordata</taxon>
        <taxon>Craniata</taxon>
        <taxon>Vertebrata</taxon>
        <taxon>Euteleostomi</taxon>
        <taxon>Actinopterygii</taxon>
        <taxon>Neopterygii</taxon>
        <taxon>Teleostei</taxon>
        <taxon>Anguilliformes</taxon>
        <taxon>Synaphobranchidae</taxon>
        <taxon>Synaphobranchus</taxon>
    </lineage>
</organism>
<dbReference type="Proteomes" id="UP001152622">
    <property type="component" value="Chromosome 13"/>
</dbReference>
<evidence type="ECO:0000313" key="2">
    <source>
        <dbReference type="Proteomes" id="UP001152622"/>
    </source>
</evidence>
<comment type="caution">
    <text evidence="1">The sequence shown here is derived from an EMBL/GenBank/DDBJ whole genome shotgun (WGS) entry which is preliminary data.</text>
</comment>
<sequence length="70" mass="7868">MALRLGLPATRAHAFPRVHKVAHGAIGPLQQNPKGLVPQTAPVYPSKRVALRFIRMDVRRPARHSMRLKQ</sequence>
<protein>
    <submittedName>
        <fullName evidence="1">Uncharacterized protein</fullName>
    </submittedName>
</protein>
<dbReference type="EMBL" id="JAINUF010000013">
    <property type="protein sequence ID" value="KAJ8343681.1"/>
    <property type="molecule type" value="Genomic_DNA"/>
</dbReference>
<gene>
    <name evidence="1" type="ORF">SKAU_G00310100</name>
</gene>
<accession>A0A9Q1ERJ1</accession>
<dbReference type="AlphaFoldDB" id="A0A9Q1ERJ1"/>
<evidence type="ECO:0000313" key="1">
    <source>
        <dbReference type="EMBL" id="KAJ8343681.1"/>
    </source>
</evidence>
<name>A0A9Q1ERJ1_SYNKA</name>